<keyword evidence="10" id="KW-1185">Reference proteome</keyword>
<keyword evidence="5 7" id="KW-0378">Hydrolase</keyword>
<evidence type="ECO:0000256" key="2">
    <source>
        <dbReference type="ARBA" id="ARBA00022694"/>
    </source>
</evidence>
<sequence length="122" mass="14275">MKKKQRIKKNEDFSLVFKQGHSVANRQFVLYILPKEGQTCFRLGLSVSKRVGNAVTRNRIKRYVREVFQAKREQLKAGADYVVIARKPTAEMNLQEIEQSMLHVLRKARALKQRTSKRESDK</sequence>
<dbReference type="PROSITE" id="PS00648">
    <property type="entry name" value="RIBONUCLEASE_P"/>
    <property type="match status" value="1"/>
</dbReference>
<comment type="subunit">
    <text evidence="7">Consists of a catalytic RNA component (M1 or rnpB) and a protein subunit.</text>
</comment>
<dbReference type="InterPro" id="IPR014721">
    <property type="entry name" value="Ribsml_uS5_D2-typ_fold_subgr"/>
</dbReference>
<comment type="function">
    <text evidence="1 7">RNaseP catalyzes the removal of the 5'-leader sequence from pre-tRNA to produce the mature 5'-terminus. It can also cleave other RNA substrates such as 4.5S RNA. The protein component plays an auxiliary but essential role in vivo by binding to the 5'-leader sequence and broadening the substrate specificity of the ribozyme.</text>
</comment>
<evidence type="ECO:0000256" key="1">
    <source>
        <dbReference type="ARBA" id="ARBA00002663"/>
    </source>
</evidence>
<dbReference type="SUPFAM" id="SSF54211">
    <property type="entry name" value="Ribosomal protein S5 domain 2-like"/>
    <property type="match status" value="1"/>
</dbReference>
<dbReference type="NCBIfam" id="TIGR00188">
    <property type="entry name" value="rnpA"/>
    <property type="match status" value="1"/>
</dbReference>
<dbReference type="GO" id="GO:0000049">
    <property type="term" value="F:tRNA binding"/>
    <property type="evidence" value="ECO:0007669"/>
    <property type="project" value="UniProtKB-UniRule"/>
</dbReference>
<dbReference type="Pfam" id="PF00825">
    <property type="entry name" value="Ribonuclease_P"/>
    <property type="match status" value="1"/>
</dbReference>
<evidence type="ECO:0000313" key="9">
    <source>
        <dbReference type="EMBL" id="MCM3715980.1"/>
    </source>
</evidence>
<dbReference type="Proteomes" id="UP001139179">
    <property type="component" value="Unassembled WGS sequence"/>
</dbReference>
<keyword evidence="2 7" id="KW-0819">tRNA processing</keyword>
<dbReference type="HAMAP" id="MF_00227">
    <property type="entry name" value="RNase_P"/>
    <property type="match status" value="1"/>
</dbReference>
<evidence type="ECO:0000256" key="4">
    <source>
        <dbReference type="ARBA" id="ARBA00022759"/>
    </source>
</evidence>
<dbReference type="PANTHER" id="PTHR33992:SF1">
    <property type="entry name" value="RIBONUCLEASE P PROTEIN COMPONENT"/>
    <property type="match status" value="1"/>
</dbReference>
<evidence type="ECO:0000313" key="10">
    <source>
        <dbReference type="Proteomes" id="UP001139179"/>
    </source>
</evidence>
<dbReference type="GO" id="GO:0030677">
    <property type="term" value="C:ribonuclease P complex"/>
    <property type="evidence" value="ECO:0007669"/>
    <property type="project" value="TreeGrafter"/>
</dbReference>
<dbReference type="GO" id="GO:0042781">
    <property type="term" value="F:3'-tRNA processing endoribonuclease activity"/>
    <property type="evidence" value="ECO:0007669"/>
    <property type="project" value="TreeGrafter"/>
</dbReference>
<dbReference type="InterPro" id="IPR020539">
    <property type="entry name" value="RNase_P_CS"/>
</dbReference>
<dbReference type="Gene3D" id="3.30.230.10">
    <property type="match status" value="1"/>
</dbReference>
<reference evidence="9" key="1">
    <citation type="submission" date="2022-05" db="EMBL/GenBank/DDBJ databases">
        <title>Comparative Genomics of Spacecraft Associated Microbes.</title>
        <authorList>
            <person name="Tran M.T."/>
            <person name="Wright A."/>
            <person name="Seuylemezian A."/>
            <person name="Eisen J."/>
            <person name="Coil D."/>
        </authorList>
    </citation>
    <scope>NUCLEOTIDE SEQUENCE</scope>
    <source>
        <strain evidence="9">214.1.1</strain>
    </source>
</reference>
<dbReference type="EC" id="3.1.26.5" evidence="7 8"/>
<dbReference type="GO" id="GO:0004526">
    <property type="term" value="F:ribonuclease P activity"/>
    <property type="evidence" value="ECO:0007669"/>
    <property type="project" value="UniProtKB-UniRule"/>
</dbReference>
<evidence type="ECO:0000256" key="5">
    <source>
        <dbReference type="ARBA" id="ARBA00022801"/>
    </source>
</evidence>
<dbReference type="EMBL" id="JAMBOL010000025">
    <property type="protein sequence ID" value="MCM3715980.1"/>
    <property type="molecule type" value="Genomic_DNA"/>
</dbReference>
<dbReference type="PANTHER" id="PTHR33992">
    <property type="entry name" value="RIBONUCLEASE P PROTEIN COMPONENT"/>
    <property type="match status" value="1"/>
</dbReference>
<gene>
    <name evidence="7 9" type="primary">rnpA</name>
    <name evidence="9" type="ORF">M3202_18165</name>
</gene>
<evidence type="ECO:0000256" key="3">
    <source>
        <dbReference type="ARBA" id="ARBA00022722"/>
    </source>
</evidence>
<comment type="similarity">
    <text evidence="7">Belongs to the RnpA family.</text>
</comment>
<name>A0A9X2DTS6_9BACI</name>
<protein>
    <recommendedName>
        <fullName evidence="7 8">Ribonuclease P protein component</fullName>
        <shortName evidence="7">RNase P protein</shortName>
        <shortName evidence="7">RNaseP protein</shortName>
        <ecNumber evidence="7 8">3.1.26.5</ecNumber>
    </recommendedName>
    <alternativeName>
        <fullName evidence="7">Protein C5</fullName>
    </alternativeName>
</protein>
<dbReference type="RefSeq" id="WP_251224664.1">
    <property type="nucleotide sequence ID" value="NZ_JAMBOL010000025.1"/>
</dbReference>
<keyword evidence="4 7" id="KW-0255">Endonuclease</keyword>
<dbReference type="AlphaFoldDB" id="A0A9X2DTS6"/>
<keyword evidence="3 7" id="KW-0540">Nuclease</keyword>
<dbReference type="InterPro" id="IPR020568">
    <property type="entry name" value="Ribosomal_Su5_D2-typ_SF"/>
</dbReference>
<comment type="caution">
    <text evidence="9">The sequence shown here is derived from an EMBL/GenBank/DDBJ whole genome shotgun (WGS) entry which is preliminary data.</text>
</comment>
<evidence type="ECO:0000256" key="8">
    <source>
        <dbReference type="NCBIfam" id="TIGR00188"/>
    </source>
</evidence>
<dbReference type="InterPro" id="IPR000100">
    <property type="entry name" value="RNase_P"/>
</dbReference>
<accession>A0A9X2DTS6</accession>
<keyword evidence="6 7" id="KW-0694">RNA-binding</keyword>
<dbReference type="FunFam" id="3.30.230.10:FF:000021">
    <property type="entry name" value="Ribonuclease P protein component"/>
    <property type="match status" value="1"/>
</dbReference>
<dbReference type="GO" id="GO:0001682">
    <property type="term" value="P:tRNA 5'-leader removal"/>
    <property type="evidence" value="ECO:0007669"/>
    <property type="project" value="UniProtKB-UniRule"/>
</dbReference>
<evidence type="ECO:0000256" key="7">
    <source>
        <dbReference type="HAMAP-Rule" id="MF_00227"/>
    </source>
</evidence>
<proteinExistence type="inferred from homology"/>
<organism evidence="9 10">
    <name type="scientific">Halalkalibacter oceani</name>
    <dbReference type="NCBI Taxonomy" id="1653776"/>
    <lineage>
        <taxon>Bacteria</taxon>
        <taxon>Bacillati</taxon>
        <taxon>Bacillota</taxon>
        <taxon>Bacilli</taxon>
        <taxon>Bacillales</taxon>
        <taxon>Bacillaceae</taxon>
        <taxon>Halalkalibacter</taxon>
    </lineage>
</organism>
<evidence type="ECO:0000256" key="6">
    <source>
        <dbReference type="ARBA" id="ARBA00022884"/>
    </source>
</evidence>
<comment type="catalytic activity">
    <reaction evidence="7">
        <text>Endonucleolytic cleavage of RNA, removing 5'-extranucleotides from tRNA precursor.</text>
        <dbReference type="EC" id="3.1.26.5"/>
    </reaction>
</comment>